<evidence type="ECO:0000313" key="2">
    <source>
        <dbReference type="Proteomes" id="UP000035681"/>
    </source>
</evidence>
<accession>A0AAF5DLX7</accession>
<reference evidence="3" key="1">
    <citation type="submission" date="2024-02" db="UniProtKB">
        <authorList>
            <consortium name="WormBaseParasite"/>
        </authorList>
    </citation>
    <scope>IDENTIFICATION</scope>
</reference>
<dbReference type="WBParaSite" id="TCONS_00015446.p1">
    <property type="protein sequence ID" value="TCONS_00015446.p1"/>
    <property type="gene ID" value="XLOC_009793"/>
</dbReference>
<dbReference type="AlphaFoldDB" id="A0AAF5DLX7"/>
<proteinExistence type="predicted"/>
<feature type="compositionally biased region" description="Basic residues" evidence="1">
    <location>
        <begin position="84"/>
        <end position="116"/>
    </location>
</feature>
<keyword evidence="2" id="KW-1185">Reference proteome</keyword>
<feature type="compositionally biased region" description="Basic and acidic residues" evidence="1">
    <location>
        <begin position="42"/>
        <end position="63"/>
    </location>
</feature>
<sequence length="136" mass="16252">GCLPKNEFVQFLPIVYLIYKAIRKPKFQLKFSKKFGSSQSERGNEEKVGVEEREQEKEGVRRGKEGKRKGERKKKKGEKEKGKRGARKRRRKKETRRRRGKKKHKKAQKRRGKGKKHVNEERKNPKGLLDPDFYLY</sequence>
<organism evidence="2 3">
    <name type="scientific">Strongyloides stercoralis</name>
    <name type="common">Threadworm</name>
    <dbReference type="NCBI Taxonomy" id="6248"/>
    <lineage>
        <taxon>Eukaryota</taxon>
        <taxon>Metazoa</taxon>
        <taxon>Ecdysozoa</taxon>
        <taxon>Nematoda</taxon>
        <taxon>Chromadorea</taxon>
        <taxon>Rhabditida</taxon>
        <taxon>Tylenchina</taxon>
        <taxon>Panagrolaimomorpha</taxon>
        <taxon>Strongyloidoidea</taxon>
        <taxon>Strongyloididae</taxon>
        <taxon>Strongyloides</taxon>
    </lineage>
</organism>
<evidence type="ECO:0000313" key="3">
    <source>
        <dbReference type="WBParaSite" id="TCONS_00015446.p1"/>
    </source>
</evidence>
<protein>
    <submittedName>
        <fullName evidence="3">Uncharacterized protein</fullName>
    </submittedName>
</protein>
<evidence type="ECO:0000256" key="1">
    <source>
        <dbReference type="SAM" id="MobiDB-lite"/>
    </source>
</evidence>
<feature type="region of interest" description="Disordered" evidence="1">
    <location>
        <begin position="31"/>
        <end position="136"/>
    </location>
</feature>
<name>A0AAF5DLX7_STRER</name>
<dbReference type="Proteomes" id="UP000035681">
    <property type="component" value="Unplaced"/>
</dbReference>
<feature type="compositionally biased region" description="Basic residues" evidence="1">
    <location>
        <begin position="64"/>
        <end position="76"/>
    </location>
</feature>